<dbReference type="PANTHER" id="PTHR43737:SF1">
    <property type="entry name" value="DUF1501 DOMAIN-CONTAINING PROTEIN"/>
    <property type="match status" value="1"/>
</dbReference>
<dbReference type="InterPro" id="IPR006311">
    <property type="entry name" value="TAT_signal"/>
</dbReference>
<dbReference type="PROSITE" id="PS51318">
    <property type="entry name" value="TAT"/>
    <property type="match status" value="1"/>
</dbReference>
<gene>
    <name evidence="2" type="ORF">FRUB_00800</name>
</gene>
<keyword evidence="1" id="KW-0732">Signal</keyword>
<evidence type="ECO:0008006" key="4">
    <source>
        <dbReference type="Google" id="ProtNLM"/>
    </source>
</evidence>
<dbReference type="AlphaFoldDB" id="A0A225E0H7"/>
<organism evidence="2 3">
    <name type="scientific">Fimbriiglobus ruber</name>
    <dbReference type="NCBI Taxonomy" id="1908690"/>
    <lineage>
        <taxon>Bacteria</taxon>
        <taxon>Pseudomonadati</taxon>
        <taxon>Planctomycetota</taxon>
        <taxon>Planctomycetia</taxon>
        <taxon>Gemmatales</taxon>
        <taxon>Gemmataceae</taxon>
        <taxon>Fimbriiglobus</taxon>
    </lineage>
</organism>
<dbReference type="SUPFAM" id="SSF53649">
    <property type="entry name" value="Alkaline phosphatase-like"/>
    <property type="match status" value="1"/>
</dbReference>
<evidence type="ECO:0000313" key="3">
    <source>
        <dbReference type="Proteomes" id="UP000214646"/>
    </source>
</evidence>
<dbReference type="InterPro" id="IPR010869">
    <property type="entry name" value="DUF1501"/>
</dbReference>
<evidence type="ECO:0000313" key="2">
    <source>
        <dbReference type="EMBL" id="OWK47101.1"/>
    </source>
</evidence>
<dbReference type="EMBL" id="NIDE01000001">
    <property type="protein sequence ID" value="OWK47101.1"/>
    <property type="molecule type" value="Genomic_DNA"/>
</dbReference>
<proteinExistence type="predicted"/>
<dbReference type="Pfam" id="PF07394">
    <property type="entry name" value="DUF1501"/>
    <property type="match status" value="1"/>
</dbReference>
<dbReference type="Gene3D" id="3.40.720.10">
    <property type="entry name" value="Alkaline Phosphatase, subunit A"/>
    <property type="match status" value="1"/>
</dbReference>
<protein>
    <recommendedName>
        <fullName evidence="4">DUF1501 domain-containing protein</fullName>
    </recommendedName>
</protein>
<dbReference type="InterPro" id="IPR017850">
    <property type="entry name" value="Alkaline_phosphatase_core_sf"/>
</dbReference>
<feature type="signal peptide" evidence="1">
    <location>
        <begin position="1"/>
        <end position="28"/>
    </location>
</feature>
<reference evidence="3" key="1">
    <citation type="submission" date="2017-06" db="EMBL/GenBank/DDBJ databases">
        <title>Genome analysis of Fimbriiglobus ruber SP5, the first member of the order Planctomycetales with confirmed chitinolytic capability.</title>
        <authorList>
            <person name="Ravin N.V."/>
            <person name="Rakitin A.L."/>
            <person name="Ivanova A.A."/>
            <person name="Beletsky A.V."/>
            <person name="Kulichevskaya I.S."/>
            <person name="Mardanov A.V."/>
            <person name="Dedysh S.N."/>
        </authorList>
    </citation>
    <scope>NUCLEOTIDE SEQUENCE [LARGE SCALE GENOMIC DNA]</scope>
    <source>
        <strain evidence="3">SP5</strain>
    </source>
</reference>
<dbReference type="PANTHER" id="PTHR43737">
    <property type="entry name" value="BLL7424 PROTEIN"/>
    <property type="match status" value="1"/>
</dbReference>
<sequence length="441" mass="46270">MLTRRDWLRLTAAGALGASASGWLPALASTAAHDPKRKRSCILLWMSGGPSQIDTFDPKPGTDTGGPFKAIDTAVPGIRVTELLPTVAGQMKHLTVVRSMATKEGDHGRATYQLRTGYAQQEPLQYPTLGSLVSKELGDPAAELPGFVSIASRRGLNDGGFGAGYLGANYAPLLIGNSDNDPYVPTPTARALAVPDLKPGPGVSLGQAEARLTLLGEQNAGFAEEYASAAVSGVSAAYDRAVRLMKSPARAAFDLDDEPAALRDRYGRNLFGQGCLLARRLVERNVPFIEVFLGRVPGAFGGWDTHAKNFDALKALCGILDPAWGTLMADLTDRGLIDTTAVVWMGEFGRTPRINGGSGRDHYPTAWSVVLGGGGIKGGQVVGKTDKTGGTVEDRPVAGPDLLATVCAAIGVDPTKQHLSNIGRPIRVVEKNAKPIAGVVA</sequence>
<comment type="caution">
    <text evidence="2">The sequence shown here is derived from an EMBL/GenBank/DDBJ whole genome shotgun (WGS) entry which is preliminary data.</text>
</comment>
<accession>A0A225E0H7</accession>
<dbReference type="RefSeq" id="WP_238602440.1">
    <property type="nucleotide sequence ID" value="NZ_NIDE01000001.1"/>
</dbReference>
<feature type="chain" id="PRO_5012194981" description="DUF1501 domain-containing protein" evidence="1">
    <location>
        <begin position="29"/>
        <end position="441"/>
    </location>
</feature>
<evidence type="ECO:0000256" key="1">
    <source>
        <dbReference type="SAM" id="SignalP"/>
    </source>
</evidence>
<name>A0A225E0H7_9BACT</name>
<keyword evidence="3" id="KW-1185">Reference proteome</keyword>
<dbReference type="Proteomes" id="UP000214646">
    <property type="component" value="Unassembled WGS sequence"/>
</dbReference>